<dbReference type="SUPFAM" id="SSF52540">
    <property type="entry name" value="P-loop containing nucleoside triphosphate hydrolases"/>
    <property type="match status" value="1"/>
</dbReference>
<evidence type="ECO:0000256" key="3">
    <source>
        <dbReference type="ARBA" id="ARBA00022679"/>
    </source>
</evidence>
<evidence type="ECO:0000256" key="8">
    <source>
        <dbReference type="ARBA" id="ARBA00023136"/>
    </source>
</evidence>
<dbReference type="InterPro" id="IPR027417">
    <property type="entry name" value="P-loop_NTPase"/>
</dbReference>
<protein>
    <recommendedName>
        <fullName evidence="13">Galactose-3-O-sulfotransferase 1</fullName>
    </recommendedName>
</protein>
<evidence type="ECO:0000256" key="2">
    <source>
        <dbReference type="ARBA" id="ARBA00008124"/>
    </source>
</evidence>
<comment type="subcellular location">
    <subcellularLocation>
        <location evidence="1">Golgi apparatus membrane</location>
        <topology evidence="1">Single-pass type II membrane protein</topology>
    </subcellularLocation>
</comment>
<keyword evidence="7" id="KW-0333">Golgi apparatus</keyword>
<dbReference type="PANTHER" id="PTHR14647">
    <property type="entry name" value="GALACTOSE-3-O-SULFOTRANSFERASE"/>
    <property type="match status" value="1"/>
</dbReference>
<proteinExistence type="inferred from homology"/>
<keyword evidence="5" id="KW-0735">Signal-anchor</keyword>
<dbReference type="PANTHER" id="PTHR14647:SF56">
    <property type="entry name" value="GALACTOSYLCERAMIDE SULFOTRANSFERASE"/>
    <property type="match status" value="1"/>
</dbReference>
<dbReference type="Gene3D" id="3.40.50.300">
    <property type="entry name" value="P-loop containing nucleotide triphosphate hydrolases"/>
    <property type="match status" value="1"/>
</dbReference>
<keyword evidence="9" id="KW-0325">Glycoprotein</keyword>
<accession>A0A9D3LQN2</accession>
<keyword evidence="6" id="KW-1133">Transmembrane helix</keyword>
<evidence type="ECO:0000256" key="10">
    <source>
        <dbReference type="SAM" id="SignalP"/>
    </source>
</evidence>
<feature type="signal peptide" evidence="10">
    <location>
        <begin position="1"/>
        <end position="33"/>
    </location>
</feature>
<gene>
    <name evidence="11" type="ORF">ANANG_G00269180</name>
</gene>
<dbReference type="Pfam" id="PF06990">
    <property type="entry name" value="Gal-3-0_sulfotr"/>
    <property type="match status" value="1"/>
</dbReference>
<evidence type="ECO:0000313" key="11">
    <source>
        <dbReference type="EMBL" id="KAG5835159.1"/>
    </source>
</evidence>
<keyword evidence="10" id="KW-0732">Signal</keyword>
<keyword evidence="3" id="KW-0808">Transferase</keyword>
<keyword evidence="12" id="KW-1185">Reference proteome</keyword>
<dbReference type="Proteomes" id="UP001044222">
    <property type="component" value="Chromosome 15"/>
</dbReference>
<dbReference type="GO" id="GO:0006682">
    <property type="term" value="P:galactosylceramide biosynthetic process"/>
    <property type="evidence" value="ECO:0007669"/>
    <property type="project" value="TreeGrafter"/>
</dbReference>
<comment type="similarity">
    <text evidence="2">Belongs to the galactose-3-O-sulfotransferase family.</text>
</comment>
<dbReference type="FunFam" id="3.40.50.300:FF:000807">
    <property type="entry name" value="galactosylceramide sulfotransferase isoform X1"/>
    <property type="match status" value="1"/>
</dbReference>
<keyword evidence="8" id="KW-0472">Membrane</keyword>
<evidence type="ECO:0000256" key="7">
    <source>
        <dbReference type="ARBA" id="ARBA00023034"/>
    </source>
</evidence>
<evidence type="ECO:0000256" key="9">
    <source>
        <dbReference type="ARBA" id="ARBA00023180"/>
    </source>
</evidence>
<dbReference type="InterPro" id="IPR009729">
    <property type="entry name" value="Gal-3-0_sulfotransfrase"/>
</dbReference>
<evidence type="ECO:0000256" key="1">
    <source>
        <dbReference type="ARBA" id="ARBA00004323"/>
    </source>
</evidence>
<organism evidence="11 12">
    <name type="scientific">Anguilla anguilla</name>
    <name type="common">European freshwater eel</name>
    <name type="synonym">Muraena anguilla</name>
    <dbReference type="NCBI Taxonomy" id="7936"/>
    <lineage>
        <taxon>Eukaryota</taxon>
        <taxon>Metazoa</taxon>
        <taxon>Chordata</taxon>
        <taxon>Craniata</taxon>
        <taxon>Vertebrata</taxon>
        <taxon>Euteleostomi</taxon>
        <taxon>Actinopterygii</taxon>
        <taxon>Neopterygii</taxon>
        <taxon>Teleostei</taxon>
        <taxon>Anguilliformes</taxon>
        <taxon>Anguillidae</taxon>
        <taxon>Anguilla</taxon>
    </lineage>
</organism>
<dbReference type="GO" id="GO:0001733">
    <property type="term" value="F:galactosylceramide sulfotransferase activity"/>
    <property type="evidence" value="ECO:0007669"/>
    <property type="project" value="InterPro"/>
</dbReference>
<name>A0A9D3LQN2_ANGAN</name>
<keyword evidence="4" id="KW-0812">Transmembrane</keyword>
<dbReference type="EMBL" id="JAFIRN010000015">
    <property type="protein sequence ID" value="KAG5835159.1"/>
    <property type="molecule type" value="Genomic_DNA"/>
</dbReference>
<dbReference type="GO" id="GO:0000139">
    <property type="term" value="C:Golgi membrane"/>
    <property type="evidence" value="ECO:0007669"/>
    <property type="project" value="UniProtKB-SubCell"/>
</dbReference>
<evidence type="ECO:0000313" key="12">
    <source>
        <dbReference type="Proteomes" id="UP001044222"/>
    </source>
</evidence>
<feature type="chain" id="PRO_5039555785" description="Galactose-3-O-sulfotransferase 1" evidence="10">
    <location>
        <begin position="34"/>
        <end position="424"/>
    </location>
</feature>
<evidence type="ECO:0000256" key="5">
    <source>
        <dbReference type="ARBA" id="ARBA00022968"/>
    </source>
</evidence>
<evidence type="ECO:0000256" key="6">
    <source>
        <dbReference type="ARBA" id="ARBA00022989"/>
    </source>
</evidence>
<sequence>MAVRCFRRHRSLGTGLLLVVLMTSLAMLLSCLSGPIHQRHPQEILVPLSCAQHPPAEQESNASQNASGKARACRPKVDIMFLKTHKTASSTVLNILLRFGEKHGLRIALPHGRNDFFYPRAFERWQVEGYRPGLCFNIIGSHMRFNAAEVARLLPPQAAYITILRDPARVFESSFHYYGRLVPLTWTIPGRDKLAEFLRQPRRYYRPGGYNAFFLHNLQLFDLGYDHALGPEDSQVGLAISHIEQRFQLVLLAEHFEESLVLLRDALCWEAEDLQFFRLNMRKEAAVSPLSAEQRERARQWNGADWRLYRHFNASFWARVEAFGHARMRREVQELRQRNRRLADACIEGGFAVEPTRIRDPYMQPWQPVGEHSIMGYNLRQDVDEAQRQLCLRMLTPEIQYLSLLGGDLWITQLWGHIRHLINW</sequence>
<dbReference type="GO" id="GO:0042552">
    <property type="term" value="P:myelination"/>
    <property type="evidence" value="ECO:0007669"/>
    <property type="project" value="TreeGrafter"/>
</dbReference>
<dbReference type="AlphaFoldDB" id="A0A9D3LQN2"/>
<evidence type="ECO:0000256" key="4">
    <source>
        <dbReference type="ARBA" id="ARBA00022692"/>
    </source>
</evidence>
<reference evidence="11" key="1">
    <citation type="submission" date="2021-01" db="EMBL/GenBank/DDBJ databases">
        <title>A chromosome-scale assembly of European eel, Anguilla anguilla.</title>
        <authorList>
            <person name="Henkel C."/>
            <person name="Jong-Raadsen S.A."/>
            <person name="Dufour S."/>
            <person name="Weltzien F.-A."/>
            <person name="Palstra A.P."/>
            <person name="Pelster B."/>
            <person name="Spaink H.P."/>
            <person name="Van Den Thillart G.E."/>
            <person name="Jansen H."/>
            <person name="Zahm M."/>
            <person name="Klopp C."/>
            <person name="Cedric C."/>
            <person name="Louis A."/>
            <person name="Berthelot C."/>
            <person name="Parey E."/>
            <person name="Roest Crollius H."/>
            <person name="Montfort J."/>
            <person name="Robinson-Rechavi M."/>
            <person name="Bucao C."/>
            <person name="Bouchez O."/>
            <person name="Gislard M."/>
            <person name="Lluch J."/>
            <person name="Milhes M."/>
            <person name="Lampietro C."/>
            <person name="Lopez Roques C."/>
            <person name="Donnadieu C."/>
            <person name="Braasch I."/>
            <person name="Desvignes T."/>
            <person name="Postlethwait J."/>
            <person name="Bobe J."/>
            <person name="Guiguen Y."/>
            <person name="Dirks R."/>
        </authorList>
    </citation>
    <scope>NUCLEOTIDE SEQUENCE</scope>
    <source>
        <strain evidence="11">Tag_6206</strain>
        <tissue evidence="11">Liver</tissue>
    </source>
</reference>
<evidence type="ECO:0008006" key="13">
    <source>
        <dbReference type="Google" id="ProtNLM"/>
    </source>
</evidence>
<dbReference type="PROSITE" id="PS51257">
    <property type="entry name" value="PROKAR_LIPOPROTEIN"/>
    <property type="match status" value="1"/>
</dbReference>
<comment type="caution">
    <text evidence="11">The sequence shown here is derived from an EMBL/GenBank/DDBJ whole genome shotgun (WGS) entry which is preliminary data.</text>
</comment>